<dbReference type="PANTHER" id="PTHR43798:SF33">
    <property type="entry name" value="HYDROLASE, PUTATIVE (AFU_ORTHOLOGUE AFUA_2G14860)-RELATED"/>
    <property type="match status" value="1"/>
</dbReference>
<protein>
    <submittedName>
        <fullName evidence="3">Alpha/beta fold hydrolase</fullName>
    </submittedName>
</protein>
<evidence type="ECO:0000313" key="2">
    <source>
        <dbReference type="EMBL" id="MFC2995537.1"/>
    </source>
</evidence>
<dbReference type="GO" id="GO:0016787">
    <property type="term" value="F:hydrolase activity"/>
    <property type="evidence" value="ECO:0007669"/>
    <property type="project" value="UniProtKB-KW"/>
</dbReference>
<dbReference type="InterPro" id="IPR050266">
    <property type="entry name" value="AB_hydrolase_sf"/>
</dbReference>
<keyword evidence="5" id="KW-1185">Reference proteome</keyword>
<dbReference type="SUPFAM" id="SSF53474">
    <property type="entry name" value="alpha/beta-Hydrolases"/>
    <property type="match status" value="1"/>
</dbReference>
<dbReference type="RefSeq" id="WP_107008639.1">
    <property type="nucleotide sequence ID" value="NZ_JBHRSF010000031.1"/>
</dbReference>
<evidence type="ECO:0000313" key="5">
    <source>
        <dbReference type="Proteomes" id="UP001595455"/>
    </source>
</evidence>
<feature type="domain" description="AB hydrolase-1" evidence="1">
    <location>
        <begin position="33"/>
        <end position="136"/>
    </location>
</feature>
<evidence type="ECO:0000259" key="1">
    <source>
        <dbReference type="Pfam" id="PF00561"/>
    </source>
</evidence>
<dbReference type="EMBL" id="JBHRSF010000031">
    <property type="protein sequence ID" value="MFC2995537.1"/>
    <property type="molecule type" value="Genomic_DNA"/>
</dbReference>
<dbReference type="Proteomes" id="UP000240957">
    <property type="component" value="Unassembled WGS sequence"/>
</dbReference>
<dbReference type="OrthoDB" id="9785076at2"/>
<dbReference type="Proteomes" id="UP001595455">
    <property type="component" value="Unassembled WGS sequence"/>
</dbReference>
<sequence>MIQQNLLQHYIQFPHSHPILVDVYQISEHKNSIIMLPALGVPIQKYEKLIQSLIQQGFNVIAADYPGCGRNTPQVSSDFDFGYADLLAYFIPQLVKIAKYLSKKTPVLFGHSLGGHLATLFAQHHTIHVIGVATGNIGLKYWNMSGKFNILKAATIFNLMILKDGYLAGDKVGFGKKEAKTLMRDWSKVIFTGHYRHIISEENLSQQPALFIQFVQDNFAPMRSTLALSRYFKDAQVKQLDLTASLKGNQHSVWLKQPEKVVELVKDFIQI</sequence>
<dbReference type="PANTHER" id="PTHR43798">
    <property type="entry name" value="MONOACYLGLYCEROL LIPASE"/>
    <property type="match status" value="1"/>
</dbReference>
<proteinExistence type="predicted"/>
<keyword evidence="3" id="KW-0378">Hydrolase</keyword>
<reference evidence="5" key="3">
    <citation type="journal article" date="2019" name="Int. J. Syst. Evol. Microbiol.">
        <title>The Global Catalogue of Microorganisms (GCM) 10K type strain sequencing project: providing services to taxonomists for standard genome sequencing and annotation.</title>
        <authorList>
            <consortium name="The Broad Institute Genomics Platform"/>
            <consortium name="The Broad Institute Genome Sequencing Center for Infectious Disease"/>
            <person name="Wu L."/>
            <person name="Ma J."/>
        </authorList>
    </citation>
    <scope>NUCLEOTIDE SEQUENCE [LARGE SCALE GENOMIC DNA]</scope>
    <source>
        <strain evidence="5">KCTC 62575</strain>
    </source>
</reference>
<organism evidence="3 4">
    <name type="scientific">Acinetobacter sichuanensis</name>
    <dbReference type="NCBI Taxonomy" id="2136183"/>
    <lineage>
        <taxon>Bacteria</taxon>
        <taxon>Pseudomonadati</taxon>
        <taxon>Pseudomonadota</taxon>
        <taxon>Gammaproteobacteria</taxon>
        <taxon>Moraxellales</taxon>
        <taxon>Moraxellaceae</taxon>
        <taxon>Acinetobacter</taxon>
    </lineage>
</organism>
<accession>A0A371YPA8</accession>
<evidence type="ECO:0000313" key="3">
    <source>
        <dbReference type="EMBL" id="RFC83184.1"/>
    </source>
</evidence>
<reference evidence="3 4" key="2">
    <citation type="submission" date="2018-08" db="EMBL/GenBank/DDBJ databases">
        <title>The draft genome of Acinetobacter sichuanensis strain WCHAc060041.</title>
        <authorList>
            <person name="Qin J."/>
            <person name="Feng Y."/>
            <person name="Zong Z."/>
        </authorList>
    </citation>
    <scope>NUCLEOTIDE SEQUENCE [LARGE SCALE GENOMIC DNA]</scope>
    <source>
        <strain evidence="3 4">WCHAc060041</strain>
    </source>
</reference>
<evidence type="ECO:0000313" key="4">
    <source>
        <dbReference type="Proteomes" id="UP000240957"/>
    </source>
</evidence>
<dbReference type="AlphaFoldDB" id="A0A371YPA8"/>
<dbReference type="InterPro" id="IPR000073">
    <property type="entry name" value="AB_hydrolase_1"/>
</dbReference>
<gene>
    <name evidence="2" type="ORF">ACFODO_09700</name>
    <name evidence="3" type="ORF">C9E89_012310</name>
</gene>
<comment type="caution">
    <text evidence="3">The sequence shown here is derived from an EMBL/GenBank/DDBJ whole genome shotgun (WGS) entry which is preliminary data.</text>
</comment>
<reference evidence="2" key="4">
    <citation type="submission" date="2024-09" db="EMBL/GenBank/DDBJ databases">
        <authorList>
            <person name="Sun Q."/>
            <person name="Mori K."/>
        </authorList>
    </citation>
    <scope>NUCLEOTIDE SEQUENCE</scope>
    <source>
        <strain evidence="2">KCTC 62575</strain>
    </source>
</reference>
<dbReference type="GO" id="GO:0016020">
    <property type="term" value="C:membrane"/>
    <property type="evidence" value="ECO:0007669"/>
    <property type="project" value="TreeGrafter"/>
</dbReference>
<dbReference type="EMBL" id="PYIX02000020">
    <property type="protein sequence ID" value="RFC83184.1"/>
    <property type="molecule type" value="Genomic_DNA"/>
</dbReference>
<reference evidence="2" key="1">
    <citation type="journal article" date="2014" name="Int. J. Syst. Evol. Microbiol.">
        <title>Complete genome of a new Firmicutes species belonging to the dominant human colonic microbiota ('Ruminococcus bicirculans') reveals two chromosomes and a selective capacity to utilize plant glucans.</title>
        <authorList>
            <consortium name="NISC Comparative Sequencing Program"/>
            <person name="Wegmann U."/>
            <person name="Louis P."/>
            <person name="Goesmann A."/>
            <person name="Henrissat B."/>
            <person name="Duncan S.H."/>
            <person name="Flint H.J."/>
        </authorList>
    </citation>
    <scope>NUCLEOTIDE SEQUENCE</scope>
    <source>
        <strain evidence="2">KCTC 62575</strain>
    </source>
</reference>
<name>A0A371YPA8_9GAMM</name>
<dbReference type="InterPro" id="IPR029058">
    <property type="entry name" value="AB_hydrolase_fold"/>
</dbReference>
<dbReference type="Gene3D" id="3.40.50.1820">
    <property type="entry name" value="alpha/beta hydrolase"/>
    <property type="match status" value="1"/>
</dbReference>
<dbReference type="Pfam" id="PF00561">
    <property type="entry name" value="Abhydrolase_1"/>
    <property type="match status" value="1"/>
</dbReference>